<dbReference type="GO" id="GO:0005737">
    <property type="term" value="C:cytoplasm"/>
    <property type="evidence" value="ECO:0007669"/>
    <property type="project" value="TreeGrafter"/>
</dbReference>
<evidence type="ECO:0000259" key="13">
    <source>
        <dbReference type="PROSITE" id="PS51081"/>
    </source>
</evidence>
<protein>
    <recommendedName>
        <fullName evidence="4">RING-type E3 ubiquitin transferase</fullName>
        <ecNumber evidence="4">2.3.2.27</ecNumber>
    </recommendedName>
</protein>
<gene>
    <name evidence="14" type="ORF">KC19_3G132100</name>
</gene>
<evidence type="ECO:0000256" key="11">
    <source>
        <dbReference type="SAM" id="MobiDB-lite"/>
    </source>
</evidence>
<dbReference type="InterPro" id="IPR013010">
    <property type="entry name" value="Znf_SIAH"/>
</dbReference>
<dbReference type="EMBL" id="CM026423">
    <property type="protein sequence ID" value="KAG0583383.1"/>
    <property type="molecule type" value="Genomic_DNA"/>
</dbReference>
<evidence type="ECO:0000313" key="15">
    <source>
        <dbReference type="Proteomes" id="UP000822688"/>
    </source>
</evidence>
<dbReference type="PANTHER" id="PTHR10315">
    <property type="entry name" value="E3 UBIQUITIN PROTEIN LIGASE SIAH"/>
    <property type="match status" value="1"/>
</dbReference>
<dbReference type="PROSITE" id="PS50089">
    <property type="entry name" value="ZF_RING_2"/>
    <property type="match status" value="1"/>
</dbReference>
<evidence type="ECO:0000256" key="4">
    <source>
        <dbReference type="ARBA" id="ARBA00012483"/>
    </source>
</evidence>
<evidence type="ECO:0000256" key="8">
    <source>
        <dbReference type="ARBA" id="ARBA00022786"/>
    </source>
</evidence>
<evidence type="ECO:0000256" key="2">
    <source>
        <dbReference type="ARBA" id="ARBA00004906"/>
    </source>
</evidence>
<feature type="domain" description="SIAH-type" evidence="13">
    <location>
        <begin position="92"/>
        <end position="156"/>
    </location>
</feature>
<dbReference type="Gene3D" id="3.30.40.10">
    <property type="entry name" value="Zinc/RING finger domain, C3HC4 (zinc finger)"/>
    <property type="match status" value="2"/>
</dbReference>
<evidence type="ECO:0000256" key="7">
    <source>
        <dbReference type="ARBA" id="ARBA00022771"/>
    </source>
</evidence>
<evidence type="ECO:0000256" key="5">
    <source>
        <dbReference type="ARBA" id="ARBA00022679"/>
    </source>
</evidence>
<dbReference type="InterPro" id="IPR001841">
    <property type="entry name" value="Znf_RING"/>
</dbReference>
<dbReference type="PROSITE" id="PS51081">
    <property type="entry name" value="ZF_SIAH"/>
    <property type="match status" value="1"/>
</dbReference>
<organism evidence="14 15">
    <name type="scientific">Ceratodon purpureus</name>
    <name type="common">Fire moss</name>
    <name type="synonym">Dicranum purpureum</name>
    <dbReference type="NCBI Taxonomy" id="3225"/>
    <lineage>
        <taxon>Eukaryota</taxon>
        <taxon>Viridiplantae</taxon>
        <taxon>Streptophyta</taxon>
        <taxon>Embryophyta</taxon>
        <taxon>Bryophyta</taxon>
        <taxon>Bryophytina</taxon>
        <taxon>Bryopsida</taxon>
        <taxon>Dicranidae</taxon>
        <taxon>Pseudoditrichales</taxon>
        <taxon>Ditrichaceae</taxon>
        <taxon>Ceratodon</taxon>
    </lineage>
</organism>
<dbReference type="SUPFAM" id="SSF57850">
    <property type="entry name" value="RING/U-box"/>
    <property type="match status" value="1"/>
</dbReference>
<feature type="compositionally biased region" description="Basic and acidic residues" evidence="11">
    <location>
        <begin position="1"/>
        <end position="15"/>
    </location>
</feature>
<dbReference type="PANTHER" id="PTHR10315:SF83">
    <property type="entry name" value="RING-TYPE E3 UBIQUITIN TRANSFERASE"/>
    <property type="match status" value="1"/>
</dbReference>
<dbReference type="InterPro" id="IPR052088">
    <property type="entry name" value="E3_ubiquitin-ligase_SINA"/>
</dbReference>
<evidence type="ECO:0000256" key="1">
    <source>
        <dbReference type="ARBA" id="ARBA00000900"/>
    </source>
</evidence>
<comment type="pathway">
    <text evidence="2">Protein modification; protein ubiquitination.</text>
</comment>
<comment type="caution">
    <text evidence="14">The sequence shown here is derived from an EMBL/GenBank/DDBJ whole genome shotgun (WGS) entry which is preliminary data.</text>
</comment>
<dbReference type="GO" id="GO:0061630">
    <property type="term" value="F:ubiquitin protein ligase activity"/>
    <property type="evidence" value="ECO:0007669"/>
    <property type="project" value="UniProtKB-EC"/>
</dbReference>
<name>A0A8T0ILP7_CERPU</name>
<dbReference type="CDD" id="cd16571">
    <property type="entry name" value="RING-HC_SIAHs"/>
    <property type="match status" value="1"/>
</dbReference>
<keyword evidence="6" id="KW-0479">Metal-binding</keyword>
<sequence length="262" mass="29131">MALEQNREGKRKAVEDEVAPTGKKNAGPKYDLDPDTLECPLCLKVFTPPVYQCENGHTACSGCYQMITKGCPSCSKPIGRIRNIAIEKVIESLQVECKHACHGCNTMLKYTERAKHEDKLCEYRPIPCPVARYSTRHCSYAGPKASIPVHLAVEHNMRTVESSGTKSASPWLPGVSGVLFKINEVWLMVSRLKHFEGDVFRCDSVGASEDVKCRLRADWYLRVYSMEIVARCKTVDASSQDKDFLLIPGGSGGPYRITVTLI</sequence>
<evidence type="ECO:0000313" key="14">
    <source>
        <dbReference type="EMBL" id="KAG0583383.1"/>
    </source>
</evidence>
<evidence type="ECO:0000259" key="12">
    <source>
        <dbReference type="PROSITE" id="PS50089"/>
    </source>
</evidence>
<comment type="catalytic activity">
    <reaction evidence="1">
        <text>S-ubiquitinyl-[E2 ubiquitin-conjugating enzyme]-L-cysteine + [acceptor protein]-L-lysine = [E2 ubiquitin-conjugating enzyme]-L-cysteine + N(6)-ubiquitinyl-[acceptor protein]-L-lysine.</text>
        <dbReference type="EC" id="2.3.2.27"/>
    </reaction>
</comment>
<dbReference type="InterPro" id="IPR013083">
    <property type="entry name" value="Znf_RING/FYVE/PHD"/>
</dbReference>
<proteinExistence type="inferred from homology"/>
<evidence type="ECO:0000256" key="10">
    <source>
        <dbReference type="PROSITE-ProRule" id="PRU00455"/>
    </source>
</evidence>
<feature type="region of interest" description="Disordered" evidence="11">
    <location>
        <begin position="1"/>
        <end position="29"/>
    </location>
</feature>
<dbReference type="GO" id="GO:0008270">
    <property type="term" value="F:zinc ion binding"/>
    <property type="evidence" value="ECO:0007669"/>
    <property type="project" value="UniProtKB-KW"/>
</dbReference>
<dbReference type="SUPFAM" id="SSF49599">
    <property type="entry name" value="TRAF domain-like"/>
    <property type="match status" value="1"/>
</dbReference>
<comment type="similarity">
    <text evidence="3">Belongs to the SINA (Seven in absentia) family.</text>
</comment>
<feature type="domain" description="RING-type" evidence="12">
    <location>
        <begin position="39"/>
        <end position="75"/>
    </location>
</feature>
<dbReference type="EC" id="2.3.2.27" evidence="4"/>
<accession>A0A8T0ILP7</accession>
<evidence type="ECO:0000256" key="6">
    <source>
        <dbReference type="ARBA" id="ARBA00022723"/>
    </source>
</evidence>
<keyword evidence="7 10" id="KW-0863">Zinc-finger</keyword>
<reference evidence="14" key="1">
    <citation type="submission" date="2020-06" db="EMBL/GenBank/DDBJ databases">
        <title>WGS assembly of Ceratodon purpureus strain R40.</title>
        <authorList>
            <person name="Carey S.B."/>
            <person name="Jenkins J."/>
            <person name="Shu S."/>
            <person name="Lovell J.T."/>
            <person name="Sreedasyam A."/>
            <person name="Maumus F."/>
            <person name="Tiley G.P."/>
            <person name="Fernandez-Pozo N."/>
            <person name="Barry K."/>
            <person name="Chen C."/>
            <person name="Wang M."/>
            <person name="Lipzen A."/>
            <person name="Daum C."/>
            <person name="Saski C.A."/>
            <person name="Payton A.C."/>
            <person name="Mcbreen J.C."/>
            <person name="Conrad R.E."/>
            <person name="Kollar L.M."/>
            <person name="Olsson S."/>
            <person name="Huttunen S."/>
            <person name="Landis J.B."/>
            <person name="Wickett N.J."/>
            <person name="Johnson M.G."/>
            <person name="Rensing S.A."/>
            <person name="Grimwood J."/>
            <person name="Schmutz J."/>
            <person name="Mcdaniel S.F."/>
        </authorList>
    </citation>
    <scope>NUCLEOTIDE SEQUENCE</scope>
    <source>
        <strain evidence="14">R40</strain>
    </source>
</reference>
<keyword evidence="5" id="KW-0808">Transferase</keyword>
<dbReference type="Pfam" id="PF21361">
    <property type="entry name" value="Sina_ZnF"/>
    <property type="match status" value="1"/>
</dbReference>
<dbReference type="AlphaFoldDB" id="A0A8T0ILP7"/>
<dbReference type="Proteomes" id="UP000822688">
    <property type="component" value="Chromosome 3"/>
</dbReference>
<keyword evidence="8" id="KW-0833">Ubl conjugation pathway</keyword>
<dbReference type="Pfam" id="PF21362">
    <property type="entry name" value="Sina_RING"/>
    <property type="match status" value="1"/>
</dbReference>
<dbReference type="InterPro" id="IPR049548">
    <property type="entry name" value="Sina-like_RING"/>
</dbReference>
<evidence type="ECO:0000256" key="9">
    <source>
        <dbReference type="ARBA" id="ARBA00022833"/>
    </source>
</evidence>
<evidence type="ECO:0000256" key="3">
    <source>
        <dbReference type="ARBA" id="ARBA00009119"/>
    </source>
</evidence>
<keyword evidence="15" id="KW-1185">Reference proteome</keyword>
<keyword evidence="9" id="KW-0862">Zinc</keyword>